<feature type="domain" description="Restriction endonuclease type II NotI" evidence="1">
    <location>
        <begin position="23"/>
        <end position="235"/>
    </location>
</feature>
<keyword evidence="3" id="KW-1185">Reference proteome</keyword>
<keyword evidence="2" id="KW-0378">Hydrolase</keyword>
<gene>
    <name evidence="2" type="ORF">Mrose_00622</name>
</gene>
<sequence length="293" mass="33197">MPKQPIAEAFGFPIDNVSEEADRYRKLRLCPFNNRIPNCTKDKAQDPLGVCSIIDGDKLAITCPVRFRQDWLIAEDAARFFFPEEASWTSLAEIRLEDGEGKSAGNIDLVLVSYDSRGRILDFGSVEVQGVYISGNIRRPFEEFIADPIGYRTRGYEGKNYPRADYLSSSRKRLAPQIIYKGGIFHSWNKKIAVALHTAFFETLPLLKEVSKEEAEVAWFLYDLALDGESNRYRLTRHRTVYTKFEDALVQITRTNAGPVQSFVALLQEKLDEKLGESAPDAPTLKDMIEGKS</sequence>
<reference evidence="2 3" key="1">
    <citation type="submission" date="2018-08" db="EMBL/GenBank/DDBJ databases">
        <title>Meiothermus roseus NBRC 110900 genome sequencing project.</title>
        <authorList>
            <person name="Da Costa M.S."/>
            <person name="Albuquerque L."/>
            <person name="Raposo P."/>
            <person name="Froufe H.J.C."/>
            <person name="Barroso C.S."/>
            <person name="Egas C."/>
        </authorList>
    </citation>
    <scope>NUCLEOTIDE SEQUENCE [LARGE SCALE GENOMIC DNA]</scope>
    <source>
        <strain evidence="2 3">NBRC 110900</strain>
    </source>
</reference>
<name>A0A399EW61_9DEIN</name>
<dbReference type="EMBL" id="QWLA01000007">
    <property type="protein sequence ID" value="RIH88794.1"/>
    <property type="molecule type" value="Genomic_DNA"/>
</dbReference>
<evidence type="ECO:0000313" key="2">
    <source>
        <dbReference type="EMBL" id="RIH88794.1"/>
    </source>
</evidence>
<evidence type="ECO:0000259" key="1">
    <source>
        <dbReference type="Pfam" id="PF12183"/>
    </source>
</evidence>
<dbReference type="OrthoDB" id="2986899at2"/>
<protein>
    <submittedName>
        <fullName evidence="2">Restriction endonuclease NotI</fullName>
    </submittedName>
</protein>
<dbReference type="GO" id="GO:0004519">
    <property type="term" value="F:endonuclease activity"/>
    <property type="evidence" value="ECO:0007669"/>
    <property type="project" value="UniProtKB-KW"/>
</dbReference>
<keyword evidence="2" id="KW-0540">Nuclease</keyword>
<dbReference type="RefSeq" id="WP_119275972.1">
    <property type="nucleotide sequence ID" value="NZ_QWLA01000007.1"/>
</dbReference>
<dbReference type="InterPro" id="IPR022009">
    <property type="entry name" value="Resctriction_endonuc_II_NotI"/>
</dbReference>
<dbReference type="Pfam" id="PF12183">
    <property type="entry name" value="NotI"/>
    <property type="match status" value="1"/>
</dbReference>
<proteinExistence type="predicted"/>
<keyword evidence="2" id="KW-0255">Endonuclease</keyword>
<comment type="caution">
    <text evidence="2">The sequence shown here is derived from an EMBL/GenBank/DDBJ whole genome shotgun (WGS) entry which is preliminary data.</text>
</comment>
<organism evidence="2 3">
    <name type="scientific">Calidithermus roseus</name>
    <dbReference type="NCBI Taxonomy" id="1644118"/>
    <lineage>
        <taxon>Bacteria</taxon>
        <taxon>Thermotogati</taxon>
        <taxon>Deinococcota</taxon>
        <taxon>Deinococci</taxon>
        <taxon>Thermales</taxon>
        <taxon>Thermaceae</taxon>
        <taxon>Calidithermus</taxon>
    </lineage>
</organism>
<dbReference type="Proteomes" id="UP000265341">
    <property type="component" value="Unassembled WGS sequence"/>
</dbReference>
<accession>A0A399EW61</accession>
<evidence type="ECO:0000313" key="3">
    <source>
        <dbReference type="Proteomes" id="UP000265341"/>
    </source>
</evidence>
<dbReference type="AlphaFoldDB" id="A0A399EW61"/>